<organism evidence="6 7">
    <name type="scientific">Myxozyma melibiosi</name>
    <dbReference type="NCBI Taxonomy" id="54550"/>
    <lineage>
        <taxon>Eukaryota</taxon>
        <taxon>Fungi</taxon>
        <taxon>Dikarya</taxon>
        <taxon>Ascomycota</taxon>
        <taxon>Saccharomycotina</taxon>
        <taxon>Lipomycetes</taxon>
        <taxon>Lipomycetales</taxon>
        <taxon>Lipomycetaceae</taxon>
        <taxon>Myxozyma</taxon>
    </lineage>
</organism>
<dbReference type="InterPro" id="IPR036928">
    <property type="entry name" value="AS_sf"/>
</dbReference>
<evidence type="ECO:0000256" key="1">
    <source>
        <dbReference type="ARBA" id="ARBA00001311"/>
    </source>
</evidence>
<sequence length="555" mass="60226">MPAKWEEIAAAKRAKLAAAIPKEYLIPESELPPASRLDVSKVPEEILPKDVIEITEKTGTELVAAIAKGEYTSVEVTTAFIKRAVLAHQLLNIFTEFFPEMALKRAAELDEYYKKTGKTVGPLHGLPMSLKDQFRVKGIEACMGYVAWVGKPDEENSTIVDLLLAAGAVFFVKTNIPTSLMAAETRNCVFGQTVNAYNRTLAPGGSSGGEGAILSMRGATIGIGTDIGGSIRIPSSFSGVYGLRPSHERFPYLKVANSPPSPEILTINVKMAYNEVVVSVDGPLAVSLPDLTLFSKALLGQEPWKHDPRCVPIPFRDYELPNRPLVFGIEATDGILTPHPPVLRAMKMVADALTKAGHEVFDFQSYKPETGTEILVRSWTVDGGENIRGDLEASGEPGIPDIAPYIEKDLKSLSQKELFELNKDKLEYKTEFLEYMNAAKSPSGKKIDAWIRPVQPCAAVPAGQLKLRYLGYTGLLNVLDYTCVVVPVTKCDPAIDLPAPAPGTGSDAELEKKVWEDYVPEDFKNGSVGVQIIGGRLEEEKMLAIAGVVDAALKA</sequence>
<dbReference type="PIRSF" id="PIRSF001221">
    <property type="entry name" value="Amidase_fungi"/>
    <property type="match status" value="1"/>
</dbReference>
<dbReference type="GeneID" id="90036506"/>
<evidence type="ECO:0000256" key="4">
    <source>
        <dbReference type="ARBA" id="ARBA00022801"/>
    </source>
</evidence>
<keyword evidence="4" id="KW-0378">Hydrolase</keyword>
<evidence type="ECO:0000259" key="5">
    <source>
        <dbReference type="Pfam" id="PF01425"/>
    </source>
</evidence>
<dbReference type="Gene3D" id="3.90.1300.10">
    <property type="entry name" value="Amidase signature (AS) domain"/>
    <property type="match status" value="1"/>
</dbReference>
<dbReference type="PANTHER" id="PTHR46072:SF2">
    <property type="entry name" value="AMIDASE (EUROFUNG)"/>
    <property type="match status" value="1"/>
</dbReference>
<accession>A0ABR1FBW4</accession>
<comment type="catalytic activity">
    <reaction evidence="1">
        <text>a monocarboxylic acid amide + H2O = a monocarboxylate + NH4(+)</text>
        <dbReference type="Rhea" id="RHEA:12020"/>
        <dbReference type="ChEBI" id="CHEBI:15377"/>
        <dbReference type="ChEBI" id="CHEBI:28938"/>
        <dbReference type="ChEBI" id="CHEBI:35757"/>
        <dbReference type="ChEBI" id="CHEBI:83628"/>
        <dbReference type="EC" id="3.5.1.4"/>
    </reaction>
</comment>
<dbReference type="Proteomes" id="UP001498771">
    <property type="component" value="Unassembled WGS sequence"/>
</dbReference>
<dbReference type="PANTHER" id="PTHR46072">
    <property type="entry name" value="AMIDASE-RELATED-RELATED"/>
    <property type="match status" value="1"/>
</dbReference>
<keyword evidence="7" id="KW-1185">Reference proteome</keyword>
<dbReference type="InterPro" id="IPR023631">
    <property type="entry name" value="Amidase_dom"/>
</dbReference>
<dbReference type="EMBL" id="JBBJBU010000002">
    <property type="protein sequence ID" value="KAK7206538.1"/>
    <property type="molecule type" value="Genomic_DNA"/>
</dbReference>
<evidence type="ECO:0000313" key="7">
    <source>
        <dbReference type="Proteomes" id="UP001498771"/>
    </source>
</evidence>
<gene>
    <name evidence="6" type="ORF">BZA70DRAFT_265972</name>
</gene>
<evidence type="ECO:0000256" key="3">
    <source>
        <dbReference type="ARBA" id="ARBA00012922"/>
    </source>
</evidence>
<comment type="caution">
    <text evidence="6">The sequence shown here is derived from an EMBL/GenBank/DDBJ whole genome shotgun (WGS) entry which is preliminary data.</text>
</comment>
<reference evidence="6 7" key="1">
    <citation type="submission" date="2024-03" db="EMBL/GenBank/DDBJ databases">
        <title>Genome-scale model development and genomic sequencing of the oleaginous clade Lipomyces.</title>
        <authorList>
            <consortium name="Lawrence Berkeley National Laboratory"/>
            <person name="Czajka J.J."/>
            <person name="Han Y."/>
            <person name="Kim J."/>
            <person name="Mondo S.J."/>
            <person name="Hofstad B.A."/>
            <person name="Robles A."/>
            <person name="Haridas S."/>
            <person name="Riley R."/>
            <person name="LaButti K."/>
            <person name="Pangilinan J."/>
            <person name="Andreopoulos W."/>
            <person name="Lipzen A."/>
            <person name="Yan J."/>
            <person name="Wang M."/>
            <person name="Ng V."/>
            <person name="Grigoriev I.V."/>
            <person name="Spatafora J.W."/>
            <person name="Magnuson J.K."/>
            <person name="Baker S.E."/>
            <person name="Pomraning K.R."/>
        </authorList>
    </citation>
    <scope>NUCLEOTIDE SEQUENCE [LARGE SCALE GENOMIC DNA]</scope>
    <source>
        <strain evidence="6 7">Phaff 52-87</strain>
    </source>
</reference>
<dbReference type="PROSITE" id="PS00571">
    <property type="entry name" value="AMIDASES"/>
    <property type="match status" value="1"/>
</dbReference>
<dbReference type="SUPFAM" id="SSF75304">
    <property type="entry name" value="Amidase signature (AS) enzymes"/>
    <property type="match status" value="1"/>
</dbReference>
<protein>
    <recommendedName>
        <fullName evidence="3">amidase</fullName>
        <ecNumber evidence="3">3.5.1.4</ecNumber>
    </recommendedName>
</protein>
<comment type="similarity">
    <text evidence="2">Belongs to the amidase family.</text>
</comment>
<name>A0ABR1FBW4_9ASCO</name>
<dbReference type="RefSeq" id="XP_064769571.1">
    <property type="nucleotide sequence ID" value="XM_064910994.1"/>
</dbReference>
<proteinExistence type="inferred from homology"/>
<feature type="domain" description="Amidase" evidence="5">
    <location>
        <begin position="75"/>
        <end position="543"/>
    </location>
</feature>
<evidence type="ECO:0000313" key="6">
    <source>
        <dbReference type="EMBL" id="KAK7206538.1"/>
    </source>
</evidence>
<dbReference type="EC" id="3.5.1.4" evidence="3"/>
<dbReference type="InterPro" id="IPR020556">
    <property type="entry name" value="Amidase_CS"/>
</dbReference>
<evidence type="ECO:0000256" key="2">
    <source>
        <dbReference type="ARBA" id="ARBA00009199"/>
    </source>
</evidence>
<dbReference type="Pfam" id="PF01425">
    <property type="entry name" value="Amidase"/>
    <property type="match status" value="1"/>
</dbReference>